<dbReference type="EMBL" id="KN824288">
    <property type="protein sequence ID" value="KIM29377.1"/>
    <property type="molecule type" value="Genomic_DNA"/>
</dbReference>
<protein>
    <submittedName>
        <fullName evidence="2">Uncharacterized protein</fullName>
    </submittedName>
</protein>
<dbReference type="AlphaFoldDB" id="A0A0C2XJY8"/>
<dbReference type="HOGENOM" id="CLU_1511484_0_0_1"/>
<reference evidence="2 3" key="1">
    <citation type="submission" date="2014-04" db="EMBL/GenBank/DDBJ databases">
        <authorList>
            <consortium name="DOE Joint Genome Institute"/>
            <person name="Kuo A."/>
            <person name="Zuccaro A."/>
            <person name="Kohler A."/>
            <person name="Nagy L.G."/>
            <person name="Floudas D."/>
            <person name="Copeland A."/>
            <person name="Barry K.W."/>
            <person name="Cichocki N."/>
            <person name="Veneault-Fourrey C."/>
            <person name="LaButti K."/>
            <person name="Lindquist E.A."/>
            <person name="Lipzen A."/>
            <person name="Lundell T."/>
            <person name="Morin E."/>
            <person name="Murat C."/>
            <person name="Sun H."/>
            <person name="Tunlid A."/>
            <person name="Henrissat B."/>
            <person name="Grigoriev I.V."/>
            <person name="Hibbett D.S."/>
            <person name="Martin F."/>
            <person name="Nordberg H.P."/>
            <person name="Cantor M.N."/>
            <person name="Hua S.X."/>
        </authorList>
    </citation>
    <scope>NUCLEOTIDE SEQUENCE [LARGE SCALE GENOMIC DNA]</scope>
    <source>
        <strain evidence="2 3">MAFF 305830</strain>
    </source>
</reference>
<dbReference type="Proteomes" id="UP000054097">
    <property type="component" value="Unassembled WGS sequence"/>
</dbReference>
<evidence type="ECO:0000256" key="1">
    <source>
        <dbReference type="SAM" id="MobiDB-lite"/>
    </source>
</evidence>
<evidence type="ECO:0000313" key="2">
    <source>
        <dbReference type="EMBL" id="KIM29377.1"/>
    </source>
</evidence>
<feature type="region of interest" description="Disordered" evidence="1">
    <location>
        <begin position="153"/>
        <end position="178"/>
    </location>
</feature>
<gene>
    <name evidence="2" type="ORF">M408DRAFT_22750</name>
</gene>
<keyword evidence="3" id="KW-1185">Reference proteome</keyword>
<accession>A0A0C2XJY8</accession>
<proteinExistence type="predicted"/>
<reference evidence="3" key="2">
    <citation type="submission" date="2015-01" db="EMBL/GenBank/DDBJ databases">
        <title>Evolutionary Origins and Diversification of the Mycorrhizal Mutualists.</title>
        <authorList>
            <consortium name="DOE Joint Genome Institute"/>
            <consortium name="Mycorrhizal Genomics Consortium"/>
            <person name="Kohler A."/>
            <person name="Kuo A."/>
            <person name="Nagy L.G."/>
            <person name="Floudas D."/>
            <person name="Copeland A."/>
            <person name="Barry K.W."/>
            <person name="Cichocki N."/>
            <person name="Veneault-Fourrey C."/>
            <person name="LaButti K."/>
            <person name="Lindquist E.A."/>
            <person name="Lipzen A."/>
            <person name="Lundell T."/>
            <person name="Morin E."/>
            <person name="Murat C."/>
            <person name="Riley R."/>
            <person name="Ohm R."/>
            <person name="Sun H."/>
            <person name="Tunlid A."/>
            <person name="Henrissat B."/>
            <person name="Grigoriev I.V."/>
            <person name="Hibbett D.S."/>
            <person name="Martin F."/>
        </authorList>
    </citation>
    <scope>NUCLEOTIDE SEQUENCE [LARGE SCALE GENOMIC DNA]</scope>
    <source>
        <strain evidence="3">MAFF 305830</strain>
    </source>
</reference>
<name>A0A0C2XJY8_SERVB</name>
<evidence type="ECO:0000313" key="3">
    <source>
        <dbReference type="Proteomes" id="UP000054097"/>
    </source>
</evidence>
<organism evidence="2 3">
    <name type="scientific">Serendipita vermifera MAFF 305830</name>
    <dbReference type="NCBI Taxonomy" id="933852"/>
    <lineage>
        <taxon>Eukaryota</taxon>
        <taxon>Fungi</taxon>
        <taxon>Dikarya</taxon>
        <taxon>Basidiomycota</taxon>
        <taxon>Agaricomycotina</taxon>
        <taxon>Agaricomycetes</taxon>
        <taxon>Sebacinales</taxon>
        <taxon>Serendipitaceae</taxon>
        <taxon>Serendipita</taxon>
    </lineage>
</organism>
<sequence length="178" mass="19521">MQSRSSPSGSKPIRPKESSSRGRYVPVVPTLASIERKKFSKRPQARNATHTNLPEETISRPDPAQSTFMPHRLDELSHKADEITEQDQLDLIEFATISFLSEETLPPICRLPDHLSVNQALGGSKPPPNHGQGNKRSVNDAVDELLEFEAGLSLPGIPPIFGPIKPKPRGSLSMEDDG</sequence>
<feature type="region of interest" description="Disordered" evidence="1">
    <location>
        <begin position="119"/>
        <end position="140"/>
    </location>
</feature>
<feature type="region of interest" description="Disordered" evidence="1">
    <location>
        <begin position="1"/>
        <end position="66"/>
    </location>
</feature>